<gene>
    <name evidence="3" type="ORF">B0A48_01940</name>
</gene>
<keyword evidence="2" id="KW-0812">Transmembrane</keyword>
<feature type="region of interest" description="Disordered" evidence="1">
    <location>
        <begin position="529"/>
        <end position="551"/>
    </location>
</feature>
<dbReference type="AlphaFoldDB" id="A0A1V8TQR3"/>
<dbReference type="Pfam" id="PF11735">
    <property type="entry name" value="CAP59_mtransfer"/>
    <property type="match status" value="1"/>
</dbReference>
<comment type="caution">
    <text evidence="3">The sequence shown here is derived from an EMBL/GenBank/DDBJ whole genome shotgun (WGS) entry which is preliminary data.</text>
</comment>
<dbReference type="EMBL" id="NAJO01000003">
    <property type="protein sequence ID" value="OQO13710.1"/>
    <property type="molecule type" value="Genomic_DNA"/>
</dbReference>
<dbReference type="PANTHER" id="PTHR34144:SF8">
    <property type="entry name" value="GLYCOSYLTRANSFERASE FAMILY 69 PROTEIN"/>
    <property type="match status" value="1"/>
</dbReference>
<dbReference type="PANTHER" id="PTHR34144">
    <property type="entry name" value="CHROMOSOME 8, WHOLE GENOME SHOTGUN SEQUENCE"/>
    <property type="match status" value="1"/>
</dbReference>
<dbReference type="STRING" id="1507870.A0A1V8TQR3"/>
<reference evidence="4" key="1">
    <citation type="submission" date="2017-03" db="EMBL/GenBank/DDBJ databases">
        <title>Genomes of endolithic fungi from Antarctica.</title>
        <authorList>
            <person name="Coleine C."/>
            <person name="Masonjones S."/>
            <person name="Stajich J.E."/>
        </authorList>
    </citation>
    <scope>NUCLEOTIDE SEQUENCE [LARGE SCALE GENOMIC DNA]</scope>
    <source>
        <strain evidence="4">CCFEE 5527</strain>
    </source>
</reference>
<evidence type="ECO:0000313" key="4">
    <source>
        <dbReference type="Proteomes" id="UP000192596"/>
    </source>
</evidence>
<evidence type="ECO:0008006" key="5">
    <source>
        <dbReference type="Google" id="ProtNLM"/>
    </source>
</evidence>
<dbReference type="Proteomes" id="UP000192596">
    <property type="component" value="Unassembled WGS sequence"/>
</dbReference>
<dbReference type="InParanoid" id="A0A1V8TQR3"/>
<proteinExistence type="predicted"/>
<keyword evidence="4" id="KW-1185">Reference proteome</keyword>
<keyword evidence="2" id="KW-1133">Transmembrane helix</keyword>
<accession>A0A1V8TQR3</accession>
<evidence type="ECO:0000313" key="3">
    <source>
        <dbReference type="EMBL" id="OQO13710.1"/>
    </source>
</evidence>
<evidence type="ECO:0000256" key="1">
    <source>
        <dbReference type="SAM" id="MobiDB-lite"/>
    </source>
</evidence>
<sequence length="551" mass="61769">MALRPPAEEEEHHLLSNVSFSAGNSLLSTYDDTASEYELEDEPRDHEKSSKVPAIRSRRWRLPWRRNPRRKMGSTAAYFSMAPGRRRRGWAVRAAQCLMLLPYLVGILVLVTGLFFPSYSHPPKQYLELRSRIEGSDKSGRGNPNNEKVFIATSLYDHEGELLGGKWGENLRELVEVLGEENVFLSIYENDPDDGAEAALLDYEAGMAADNAIVSEHLDLAALPHVTTPAGASRLKRIAFLAEVRNRALLPLTDPKSVASKTKFDKLIYVNDVFFNPSDAANLLFSTNLDETTNRTEYRAACAVDFINPFKFYDTFATRDAEGSQMGVPFYPWFTKMGGATSRNDVLAQKDAVRVKSCWGGMVAFEAKWFQPQLHTPSAATPAKSKTAVTQPANDTTGLRFRAETDTYWDASECCLIHADLASLSSPSPASEDTGIYTNPYIRVAYTPATLRYLPLTRRFERLYPWIHHLINLLANRPGYNPRRLQVEGEKARDVVWSKEKEVFESVERVAGAGGFCGGRMMEYLKEGKEGEGDEGGKWGFEKVPPEVLER</sequence>
<name>A0A1V8TQR3_9PEZI</name>
<protein>
    <recommendedName>
        <fullName evidence="5">Glycosyltransferase family 69 protein</fullName>
    </recommendedName>
</protein>
<dbReference type="OrthoDB" id="262547at2759"/>
<feature type="transmembrane region" description="Helical" evidence="2">
    <location>
        <begin position="90"/>
        <end position="116"/>
    </location>
</feature>
<keyword evidence="2" id="KW-0472">Membrane</keyword>
<evidence type="ECO:0000256" key="2">
    <source>
        <dbReference type="SAM" id="Phobius"/>
    </source>
</evidence>
<dbReference type="InterPro" id="IPR021047">
    <property type="entry name" value="Mannosyltransferase_CMT1"/>
</dbReference>
<organism evidence="3 4">
    <name type="scientific">Cryoendolithus antarcticus</name>
    <dbReference type="NCBI Taxonomy" id="1507870"/>
    <lineage>
        <taxon>Eukaryota</taxon>
        <taxon>Fungi</taxon>
        <taxon>Dikarya</taxon>
        <taxon>Ascomycota</taxon>
        <taxon>Pezizomycotina</taxon>
        <taxon>Dothideomycetes</taxon>
        <taxon>Dothideomycetidae</taxon>
        <taxon>Cladosporiales</taxon>
        <taxon>Cladosporiaceae</taxon>
        <taxon>Cryoendolithus</taxon>
    </lineage>
</organism>